<keyword evidence="1" id="KW-0732">Signal</keyword>
<keyword evidence="3" id="KW-1185">Reference proteome</keyword>
<evidence type="ECO:0000313" key="3">
    <source>
        <dbReference type="Proteomes" id="UP000676169"/>
    </source>
</evidence>
<dbReference type="EMBL" id="CP073100">
    <property type="protein sequence ID" value="QUE50907.1"/>
    <property type="molecule type" value="Genomic_DNA"/>
</dbReference>
<dbReference type="RefSeq" id="WP_211631046.1">
    <property type="nucleotide sequence ID" value="NZ_CP073100.1"/>
</dbReference>
<feature type="chain" id="PRO_5036916005" description="PEP-CTERM sorting domain-containing protein" evidence="1">
    <location>
        <begin position="20"/>
        <end position="210"/>
    </location>
</feature>
<evidence type="ECO:0000256" key="1">
    <source>
        <dbReference type="SAM" id="SignalP"/>
    </source>
</evidence>
<reference evidence="2" key="1">
    <citation type="submission" date="2021-04" db="EMBL/GenBank/DDBJ databases">
        <title>Luteolibacter sp. 32A isolated from the skin of an Anderson's salamander (Ambystoma andersonii).</title>
        <authorList>
            <person name="Spergser J."/>
            <person name="Busse H.-J."/>
        </authorList>
    </citation>
    <scope>NUCLEOTIDE SEQUENCE</scope>
    <source>
        <strain evidence="2">32A</strain>
    </source>
</reference>
<dbReference type="Proteomes" id="UP000676169">
    <property type="component" value="Chromosome"/>
</dbReference>
<accession>A0A975G7S5</accession>
<gene>
    <name evidence="2" type="ORF">KBB96_18855</name>
</gene>
<evidence type="ECO:0008006" key="4">
    <source>
        <dbReference type="Google" id="ProtNLM"/>
    </source>
</evidence>
<name>A0A975G7S5_9BACT</name>
<dbReference type="AlphaFoldDB" id="A0A975G7S5"/>
<proteinExistence type="predicted"/>
<feature type="signal peptide" evidence="1">
    <location>
        <begin position="1"/>
        <end position="19"/>
    </location>
</feature>
<protein>
    <recommendedName>
        <fullName evidence="4">PEP-CTERM sorting domain-containing protein</fullName>
    </recommendedName>
</protein>
<evidence type="ECO:0000313" key="2">
    <source>
        <dbReference type="EMBL" id="QUE50907.1"/>
    </source>
</evidence>
<sequence>MKLTAFFAALVATVSMANAAVTVTVRNFSSATVGVPIVNSAGVPLDQGQAFASAGIFTSVPNFSTATAAQILAAFTPLDSTPVALNATFDGLFSAADMSGGAYPGGFSGSNAYIVVGNNATLASSTAVAVYFVSGNVFTPVDGVGNASVTLSGTTTAGWVYGTLTPVTVQPSLANAAFTTGVQLISAPVPEPSAALLGVFGALGLLRRRR</sequence>
<dbReference type="KEGG" id="lamb:KBB96_18855"/>
<organism evidence="2 3">
    <name type="scientific">Luteolibacter ambystomatis</name>
    <dbReference type="NCBI Taxonomy" id="2824561"/>
    <lineage>
        <taxon>Bacteria</taxon>
        <taxon>Pseudomonadati</taxon>
        <taxon>Verrucomicrobiota</taxon>
        <taxon>Verrucomicrobiia</taxon>
        <taxon>Verrucomicrobiales</taxon>
        <taxon>Verrucomicrobiaceae</taxon>
        <taxon>Luteolibacter</taxon>
    </lineage>
</organism>